<protein>
    <submittedName>
        <fullName evidence="4">Uncharacterized protein</fullName>
    </submittedName>
</protein>
<organism evidence="4 5">
    <name type="scientific">Rhizophagus irregularis</name>
    <dbReference type="NCBI Taxonomy" id="588596"/>
    <lineage>
        <taxon>Eukaryota</taxon>
        <taxon>Fungi</taxon>
        <taxon>Fungi incertae sedis</taxon>
        <taxon>Mucoromycota</taxon>
        <taxon>Glomeromycotina</taxon>
        <taxon>Glomeromycetes</taxon>
        <taxon>Glomerales</taxon>
        <taxon>Glomeraceae</taxon>
        <taxon>Rhizophagus</taxon>
    </lineage>
</organism>
<feature type="signal peptide" evidence="3">
    <location>
        <begin position="1"/>
        <end position="21"/>
    </location>
</feature>
<evidence type="ECO:0000256" key="2">
    <source>
        <dbReference type="SAM" id="Phobius"/>
    </source>
</evidence>
<proteinExistence type="predicted"/>
<sequence>MNWFIHLFIFNLFILTSTAGGDSTCICNSGGGFGLFCGFDLASSDCSGEILAHILQCGGKNTKAQDLGPCTYGCCSQDSHCCLDKECTGCPDSKWQKPMFSTQSNTTASTPTTYQPKSTSSIQTSAAPSGSSSGSSSVSPSDIATILGAVIGGICAIFAAIIGVKCKRQKQNKLNSQNKVNSQNKQISQNDQISQNYQNGQNQQDAYIYIVKYKNFGISNI</sequence>
<evidence type="ECO:0000256" key="1">
    <source>
        <dbReference type="SAM" id="MobiDB-lite"/>
    </source>
</evidence>
<name>A0A915YVU5_9GLOM</name>
<dbReference type="VEuPathDB" id="FungiDB:RhiirFUN_024200"/>
<dbReference type="Proteomes" id="UP000684084">
    <property type="component" value="Unassembled WGS sequence"/>
</dbReference>
<feature type="compositionally biased region" description="Low complexity" evidence="1">
    <location>
        <begin position="101"/>
        <end position="113"/>
    </location>
</feature>
<feature type="transmembrane region" description="Helical" evidence="2">
    <location>
        <begin position="143"/>
        <end position="164"/>
    </location>
</feature>
<reference evidence="4" key="1">
    <citation type="submission" date="2020-05" db="EMBL/GenBank/DDBJ databases">
        <authorList>
            <person name="Rincon C."/>
            <person name="Sanders R I."/>
            <person name="Robbins C."/>
            <person name="Chaturvedi A."/>
        </authorList>
    </citation>
    <scope>NUCLEOTIDE SEQUENCE</scope>
    <source>
        <strain evidence="4">CHB12</strain>
    </source>
</reference>
<keyword evidence="3" id="KW-0732">Signal</keyword>
<feature type="chain" id="PRO_5037194975" evidence="3">
    <location>
        <begin position="22"/>
        <end position="221"/>
    </location>
</feature>
<keyword evidence="2" id="KW-0472">Membrane</keyword>
<evidence type="ECO:0000313" key="4">
    <source>
        <dbReference type="EMBL" id="CAB5348770.1"/>
    </source>
</evidence>
<gene>
    <name evidence="4" type="ORF">CHRIB12_LOCUS4544</name>
</gene>
<comment type="caution">
    <text evidence="4">The sequence shown here is derived from an EMBL/GenBank/DDBJ whole genome shotgun (WGS) entry which is preliminary data.</text>
</comment>
<evidence type="ECO:0000313" key="5">
    <source>
        <dbReference type="Proteomes" id="UP000684084"/>
    </source>
</evidence>
<accession>A0A915YVU5</accession>
<dbReference type="EMBL" id="CAGKOT010000007">
    <property type="protein sequence ID" value="CAB5348770.1"/>
    <property type="molecule type" value="Genomic_DNA"/>
</dbReference>
<feature type="region of interest" description="Disordered" evidence="1">
    <location>
        <begin position="101"/>
        <end position="138"/>
    </location>
</feature>
<feature type="compositionally biased region" description="Low complexity" evidence="1">
    <location>
        <begin position="120"/>
        <end position="138"/>
    </location>
</feature>
<keyword evidence="2" id="KW-0812">Transmembrane</keyword>
<evidence type="ECO:0000256" key="3">
    <source>
        <dbReference type="SAM" id="SignalP"/>
    </source>
</evidence>
<dbReference type="AlphaFoldDB" id="A0A915YVU5"/>
<keyword evidence="2" id="KW-1133">Transmembrane helix</keyword>
<dbReference type="OrthoDB" id="2437858at2759"/>